<dbReference type="InterPro" id="IPR013155">
    <property type="entry name" value="M/V/L/I-tRNA-synth_anticd-bd"/>
</dbReference>
<protein>
    <recommendedName>
        <fullName evidence="9">Leucine--tRNA ligase</fullName>
        <ecNumber evidence="9">6.1.1.4</ecNumber>
    </recommendedName>
    <alternativeName>
        <fullName evidence="9">Leucyl-tRNA synthetase</fullName>
        <shortName evidence="9">LeuRS</shortName>
    </alternativeName>
</protein>
<dbReference type="SUPFAM" id="SSF52374">
    <property type="entry name" value="Nucleotidylyl transferase"/>
    <property type="match status" value="1"/>
</dbReference>
<accession>A0A4Q5LEW3</accession>
<evidence type="ECO:0000259" key="11">
    <source>
        <dbReference type="Pfam" id="PF00133"/>
    </source>
</evidence>
<dbReference type="InterPro" id="IPR025709">
    <property type="entry name" value="Leu_tRNA-synth_edit"/>
</dbReference>
<dbReference type="NCBIfam" id="TIGR00396">
    <property type="entry name" value="leuS_bact"/>
    <property type="match status" value="1"/>
</dbReference>
<evidence type="ECO:0000256" key="1">
    <source>
        <dbReference type="ARBA" id="ARBA00005594"/>
    </source>
</evidence>
<comment type="similarity">
    <text evidence="1 9 10">Belongs to the class-I aminoacyl-tRNA synthetase family.</text>
</comment>
<dbReference type="Gene3D" id="3.40.50.620">
    <property type="entry name" value="HUPs"/>
    <property type="match status" value="3"/>
</dbReference>
<keyword evidence="4 9" id="KW-0547">Nucleotide-binding</keyword>
<evidence type="ECO:0000256" key="10">
    <source>
        <dbReference type="RuleBase" id="RU363035"/>
    </source>
</evidence>
<evidence type="ECO:0000259" key="12">
    <source>
        <dbReference type="Pfam" id="PF08264"/>
    </source>
</evidence>
<feature type="domain" description="Aminoacyl-tRNA synthetase class Ia" evidence="11">
    <location>
        <begin position="12"/>
        <end position="145"/>
    </location>
</feature>
<dbReference type="SUPFAM" id="SSF47323">
    <property type="entry name" value="Anticodon-binding domain of a subclass of class I aminoacyl-tRNA synthetases"/>
    <property type="match status" value="1"/>
</dbReference>
<organism evidence="14 15">
    <name type="scientific">Hymenobacter persicinus</name>
    <dbReference type="NCBI Taxonomy" id="2025506"/>
    <lineage>
        <taxon>Bacteria</taxon>
        <taxon>Pseudomonadati</taxon>
        <taxon>Bacteroidota</taxon>
        <taxon>Cytophagia</taxon>
        <taxon>Cytophagales</taxon>
        <taxon>Hymenobacteraceae</taxon>
        <taxon>Hymenobacter</taxon>
    </lineage>
</organism>
<evidence type="ECO:0000256" key="7">
    <source>
        <dbReference type="ARBA" id="ARBA00023146"/>
    </source>
</evidence>
<evidence type="ECO:0000313" key="15">
    <source>
        <dbReference type="Proteomes" id="UP000294155"/>
    </source>
</evidence>
<evidence type="ECO:0000256" key="2">
    <source>
        <dbReference type="ARBA" id="ARBA00022490"/>
    </source>
</evidence>
<evidence type="ECO:0000313" key="14">
    <source>
        <dbReference type="EMBL" id="RYU83246.1"/>
    </source>
</evidence>
<dbReference type="PRINTS" id="PR00985">
    <property type="entry name" value="TRNASYNTHLEU"/>
</dbReference>
<dbReference type="Pfam" id="PF13603">
    <property type="entry name" value="tRNA-synt_1_2"/>
    <property type="match status" value="1"/>
</dbReference>
<dbReference type="GO" id="GO:0004823">
    <property type="term" value="F:leucine-tRNA ligase activity"/>
    <property type="evidence" value="ECO:0007669"/>
    <property type="project" value="UniProtKB-UniRule"/>
</dbReference>
<reference evidence="14 15" key="1">
    <citation type="submission" date="2019-02" db="EMBL/GenBank/DDBJ databases">
        <title>Bacterial novel species isolated from soil.</title>
        <authorList>
            <person name="Jung H.-Y."/>
        </authorList>
    </citation>
    <scope>NUCLEOTIDE SEQUENCE [LARGE SCALE GENOMIC DNA]</scope>
    <source>
        <strain evidence="14 15">1-3-3-3</strain>
    </source>
</reference>
<dbReference type="AlphaFoldDB" id="A0A4Q5LEW3"/>
<dbReference type="Proteomes" id="UP000294155">
    <property type="component" value="Unassembled WGS sequence"/>
</dbReference>
<comment type="subcellular location">
    <subcellularLocation>
        <location evidence="9">Cytoplasm</location>
    </subcellularLocation>
</comment>
<dbReference type="FunFam" id="3.40.50.620:FF:000060">
    <property type="entry name" value="Leucine--tRNA ligase"/>
    <property type="match status" value="1"/>
</dbReference>
<evidence type="ECO:0000256" key="6">
    <source>
        <dbReference type="ARBA" id="ARBA00022917"/>
    </source>
</evidence>
<keyword evidence="2 9" id="KW-0963">Cytoplasm</keyword>
<proteinExistence type="inferred from homology"/>
<dbReference type="InterPro" id="IPR009008">
    <property type="entry name" value="Val/Leu/Ile-tRNA-synth_edit"/>
</dbReference>
<dbReference type="PROSITE" id="PS00178">
    <property type="entry name" value="AA_TRNA_LIGASE_I"/>
    <property type="match status" value="1"/>
</dbReference>
<feature type="binding site" evidence="9">
    <location>
        <position position="701"/>
    </location>
    <ligand>
        <name>ATP</name>
        <dbReference type="ChEBI" id="CHEBI:30616"/>
    </ligand>
</feature>
<keyword evidence="3 9" id="KW-0436">Ligase</keyword>
<comment type="catalytic activity">
    <reaction evidence="8 9">
        <text>tRNA(Leu) + L-leucine + ATP = L-leucyl-tRNA(Leu) + AMP + diphosphate</text>
        <dbReference type="Rhea" id="RHEA:11688"/>
        <dbReference type="Rhea" id="RHEA-COMP:9613"/>
        <dbReference type="Rhea" id="RHEA-COMP:9622"/>
        <dbReference type="ChEBI" id="CHEBI:30616"/>
        <dbReference type="ChEBI" id="CHEBI:33019"/>
        <dbReference type="ChEBI" id="CHEBI:57427"/>
        <dbReference type="ChEBI" id="CHEBI:78442"/>
        <dbReference type="ChEBI" id="CHEBI:78494"/>
        <dbReference type="ChEBI" id="CHEBI:456215"/>
        <dbReference type="EC" id="6.1.1.4"/>
    </reaction>
</comment>
<dbReference type="EC" id="6.1.1.4" evidence="9"/>
<dbReference type="GO" id="GO:0005524">
    <property type="term" value="F:ATP binding"/>
    <property type="evidence" value="ECO:0007669"/>
    <property type="project" value="UniProtKB-UniRule"/>
</dbReference>
<dbReference type="Gene3D" id="1.10.730.10">
    <property type="entry name" value="Isoleucyl-tRNA Synthetase, Domain 1"/>
    <property type="match status" value="1"/>
</dbReference>
<sequence>MPGYSPQEIEKKWQAHWKDNATFKADNSSAKPKYYVLDMFPYPSGAGLHVGHPLGYIASDIVTRYKRLRGFNVLHPMGFDSFGLPAEQYAIQTGQHPEKTTRENIARYIEQLSALGFSYDWSREVRTSDPGYYKWTQWIFLKLFNSWYNLDTDRAEPLKTLLDKFQQNGSEGIRAAGDEEERHSFTAGQWQTFTEKQKLQAVHPYRLAYQQDTYVNWCPGLGTVLSNDEVKDGLSERGGFPVERRLMPQWNLRITAYADRLLQGLDQLDWPDAVKEMQRNWIGKSIGAEVTFEVKDHAQAQIKVYTTRVDTIYGATFLVLAPEHELVAELTTPAQQAAVQDYIDATKRRSERDRMADTKTVSGAFTGSYGINPFSGEPIQIWIADYVLAGYGTGAVMAVPSGDQRDYVFAKHFNLPIVQVVDQQQIEEQADPTKEGRYLHGLIEGLDYKQATAKLIQELETRGIGKGKTNFRIRDAIFGRQRYWGEPIPIYYKEGVAYGVAEADLPLVLPEIDEYKPTETGEPPLGRAKDWKYKGQYEYELSTMPGWAGSSWYYLRYMDPHNAERFVGEEAEQYWQNVDLYLGGAEHATGHLLYSRFWHLFLKDHGLVSANEPFQKLINQGMILGRSNFVYRINGTNTFVTLGKKDQHETTALHVDVNIVHNDILDTEAFKKWRPDYASAEFILEDDGRYVCGWEVEKMSKGKFNVVSPDVLVEQYGADALRLYEMFLGPLEQYKPWNTNGMSGVSGFLKKLWRLYHPQDGDFAVIDEAASPAELKALHKAIKKVEEDIEKFSFNTTVSALMITVNELTALDSHKRAILEPLCILLSPYAPHLAEELWTKLGHAAGSISAAQYPEFREEFLVEDTVNYPVAINGKVRETQQFAATATAADIEAAVRASGFLARFAEGKEPKKFIVVPGRMVNIVV</sequence>
<dbReference type="EMBL" id="SEWE01000004">
    <property type="protein sequence ID" value="RYU83246.1"/>
    <property type="molecule type" value="Genomic_DNA"/>
</dbReference>
<dbReference type="InterPro" id="IPR002300">
    <property type="entry name" value="aa-tRNA-synth_Ia"/>
</dbReference>
<dbReference type="GO" id="GO:0002161">
    <property type="term" value="F:aminoacyl-tRNA deacylase activity"/>
    <property type="evidence" value="ECO:0007669"/>
    <property type="project" value="InterPro"/>
</dbReference>
<dbReference type="HAMAP" id="MF_00049_B">
    <property type="entry name" value="Leu_tRNA_synth_B"/>
    <property type="match status" value="1"/>
</dbReference>
<dbReference type="GO" id="GO:0005829">
    <property type="term" value="C:cytosol"/>
    <property type="evidence" value="ECO:0007669"/>
    <property type="project" value="TreeGrafter"/>
</dbReference>
<evidence type="ECO:0000259" key="13">
    <source>
        <dbReference type="Pfam" id="PF13603"/>
    </source>
</evidence>
<dbReference type="FunFam" id="3.40.50.620:FF:000056">
    <property type="entry name" value="Leucine--tRNA ligase"/>
    <property type="match status" value="1"/>
</dbReference>
<comment type="caution">
    <text evidence="9">Lacks conserved residue(s) required for the propagation of feature annotation.</text>
</comment>
<dbReference type="Pfam" id="PF08264">
    <property type="entry name" value="Anticodon_1"/>
    <property type="match status" value="1"/>
</dbReference>
<dbReference type="GO" id="GO:0006429">
    <property type="term" value="P:leucyl-tRNA aminoacylation"/>
    <property type="evidence" value="ECO:0007669"/>
    <property type="project" value="UniProtKB-UniRule"/>
</dbReference>
<dbReference type="CDD" id="cd00812">
    <property type="entry name" value="LeuRS_core"/>
    <property type="match status" value="1"/>
</dbReference>
<evidence type="ECO:0000256" key="8">
    <source>
        <dbReference type="ARBA" id="ARBA00047469"/>
    </source>
</evidence>
<feature type="domain" description="Methionyl/Valyl/Leucyl/Isoleucyl-tRNA synthetase anticodon-binding" evidence="12">
    <location>
        <begin position="775"/>
        <end position="887"/>
    </location>
</feature>
<keyword evidence="15" id="KW-1185">Reference proteome</keyword>
<dbReference type="PANTHER" id="PTHR43740:SF2">
    <property type="entry name" value="LEUCINE--TRNA LIGASE, MITOCHONDRIAL"/>
    <property type="match status" value="1"/>
</dbReference>
<evidence type="ECO:0000256" key="5">
    <source>
        <dbReference type="ARBA" id="ARBA00022840"/>
    </source>
</evidence>
<dbReference type="OrthoDB" id="9810365at2"/>
<dbReference type="PANTHER" id="PTHR43740">
    <property type="entry name" value="LEUCYL-TRNA SYNTHETASE"/>
    <property type="match status" value="1"/>
</dbReference>
<keyword evidence="5 9" id="KW-0067">ATP-binding</keyword>
<dbReference type="RefSeq" id="WP_129919626.1">
    <property type="nucleotide sequence ID" value="NZ_SEWE01000004.1"/>
</dbReference>
<evidence type="ECO:0000256" key="9">
    <source>
        <dbReference type="HAMAP-Rule" id="MF_00049"/>
    </source>
</evidence>
<dbReference type="CDD" id="cd07958">
    <property type="entry name" value="Anticodon_Ia_Leu_BEm"/>
    <property type="match status" value="1"/>
</dbReference>
<dbReference type="InterPro" id="IPR002302">
    <property type="entry name" value="Leu-tRNA-ligase"/>
</dbReference>
<dbReference type="FunFam" id="1.10.730.10:FF:000011">
    <property type="entry name" value="Leucine--tRNA ligase chloroplastic/mitochondrial"/>
    <property type="match status" value="1"/>
</dbReference>
<evidence type="ECO:0000256" key="4">
    <source>
        <dbReference type="ARBA" id="ARBA00022741"/>
    </source>
</evidence>
<comment type="caution">
    <text evidence="14">The sequence shown here is derived from an EMBL/GenBank/DDBJ whole genome shotgun (WGS) entry which is preliminary data.</text>
</comment>
<dbReference type="InterPro" id="IPR001412">
    <property type="entry name" value="aa-tRNA-synth_I_CS"/>
</dbReference>
<dbReference type="InterPro" id="IPR009080">
    <property type="entry name" value="tRNAsynth_Ia_anticodon-bd"/>
</dbReference>
<keyword evidence="7 9" id="KW-0030">Aminoacyl-tRNA synthetase</keyword>
<gene>
    <name evidence="9" type="primary">leuS</name>
    <name evidence="14" type="ORF">EWM57_02870</name>
</gene>
<name>A0A4Q5LEW3_9BACT</name>
<dbReference type="InterPro" id="IPR014729">
    <property type="entry name" value="Rossmann-like_a/b/a_fold"/>
</dbReference>
<keyword evidence="6 9" id="KW-0648">Protein biosynthesis</keyword>
<evidence type="ECO:0000256" key="3">
    <source>
        <dbReference type="ARBA" id="ARBA00022598"/>
    </source>
</evidence>
<dbReference type="SUPFAM" id="SSF50677">
    <property type="entry name" value="ValRS/IleRS/LeuRS editing domain"/>
    <property type="match status" value="1"/>
</dbReference>
<dbReference type="Pfam" id="PF00133">
    <property type="entry name" value="tRNA-synt_1"/>
    <property type="match status" value="1"/>
</dbReference>
<feature type="domain" description="Leucyl-tRNA synthetase editing" evidence="13">
    <location>
        <begin position="279"/>
        <end position="459"/>
    </location>
</feature>